<feature type="compositionally biased region" description="Basic and acidic residues" evidence="5">
    <location>
        <begin position="863"/>
        <end position="897"/>
    </location>
</feature>
<dbReference type="GO" id="GO:0005882">
    <property type="term" value="C:intermediate filament"/>
    <property type="evidence" value="ECO:0007669"/>
    <property type="project" value="UniProtKB-KW"/>
</dbReference>
<dbReference type="GeneID" id="100150939"/>
<reference evidence="8" key="2">
    <citation type="journal article" date="2009" name="Dev. Dyn.">
        <title>gfap and nestin reporter lines reveal characteristics of neural progenitors in the adult zebrafish brain.</title>
        <authorList>
            <person name="Lam C.S."/>
            <person name="Marz M."/>
            <person name="Strahle U."/>
        </authorList>
    </citation>
    <scope>NUCLEOTIDE SEQUENCE</scope>
    <source>
        <strain evidence="8">Tuebingen</strain>
    </source>
</reference>
<organism evidence="7 8">
    <name type="scientific">Danio rerio</name>
    <name type="common">Zebrafish</name>
    <name type="synonym">Brachydanio rerio</name>
    <dbReference type="NCBI Taxonomy" id="7955"/>
    <lineage>
        <taxon>Eukaryota</taxon>
        <taxon>Metazoa</taxon>
        <taxon>Chordata</taxon>
        <taxon>Craniata</taxon>
        <taxon>Vertebrata</taxon>
        <taxon>Euteleostomi</taxon>
        <taxon>Actinopterygii</taxon>
        <taxon>Neopterygii</taxon>
        <taxon>Teleostei</taxon>
        <taxon>Ostariophysi</taxon>
        <taxon>Cypriniformes</taxon>
        <taxon>Danionidae</taxon>
        <taxon>Danioninae</taxon>
        <taxon>Danio</taxon>
    </lineage>
</organism>
<feature type="compositionally biased region" description="Basic and acidic residues" evidence="5">
    <location>
        <begin position="803"/>
        <end position="819"/>
    </location>
</feature>
<comment type="similarity">
    <text evidence="3">Belongs to the intermediate filament family.</text>
</comment>
<dbReference type="RefSeq" id="NP_001410998.1">
    <property type="nucleotide sequence ID" value="NM_001424069.1"/>
</dbReference>
<feature type="compositionally biased region" description="Polar residues" evidence="5">
    <location>
        <begin position="383"/>
        <end position="402"/>
    </location>
</feature>
<reference evidence="8" key="7">
    <citation type="journal article" date="2022" name="Front. Neurosci.">
        <title>The Polycomb group gene &lt;i&gt;rnf2&lt;/i&gt; is essential for central and enteric neural system development in zebrafish.</title>
        <authorList>
            <person name="Feng G."/>
            <person name="Sun Y."/>
        </authorList>
    </citation>
    <scope>NUCLEOTIDE SEQUENCE</scope>
    <source>
        <strain evidence="8">Tuebingen</strain>
    </source>
</reference>
<evidence type="ECO:0007829" key="10">
    <source>
        <dbReference type="PeptideAtlas" id="A0AB13A9L8"/>
    </source>
</evidence>
<feature type="coiled-coil region" evidence="4">
    <location>
        <begin position="104"/>
        <end position="170"/>
    </location>
</feature>
<dbReference type="PANTHER" id="PTHR47051:SF1">
    <property type="entry name" value="NESTIN"/>
    <property type="match status" value="1"/>
</dbReference>
<dbReference type="InterPro" id="IPR031211">
    <property type="entry name" value="Nestin"/>
</dbReference>
<dbReference type="SUPFAM" id="SSF64593">
    <property type="entry name" value="Intermediate filament protein, coiled coil region"/>
    <property type="match status" value="2"/>
</dbReference>
<reference evidence="8" key="1">
    <citation type="journal article" date="2007" name="BMC Dev. Biol.">
        <title>Expression of the zebrafish intermediate neurofilament Nestin in the developing nervous system and in neural proliferation zones at postembryonic stages.</title>
        <authorList>
            <person name="Mahler J."/>
            <person name="Driever W."/>
        </authorList>
    </citation>
    <scope>NUCLEOTIDE SEQUENCE</scope>
    <source>
        <strain evidence="8">Tuebingen</strain>
    </source>
</reference>
<feature type="compositionally biased region" description="Basic and acidic residues" evidence="5">
    <location>
        <begin position="403"/>
        <end position="418"/>
    </location>
</feature>
<dbReference type="Proteomes" id="UP000000437">
    <property type="component" value="Chromosome 16"/>
</dbReference>
<feature type="compositionally biased region" description="Polar residues" evidence="5">
    <location>
        <begin position="1242"/>
        <end position="1251"/>
    </location>
</feature>
<evidence type="ECO:0000256" key="2">
    <source>
        <dbReference type="ARBA" id="ARBA00023054"/>
    </source>
</evidence>
<dbReference type="GO" id="GO:0007420">
    <property type="term" value="P:brain development"/>
    <property type="evidence" value="ECO:0000315"/>
    <property type="project" value="ZFIN"/>
</dbReference>
<name>A0AB13A9L8_DANRE</name>
<feature type="region of interest" description="Disordered" evidence="5">
    <location>
        <begin position="1093"/>
        <end position="1116"/>
    </location>
</feature>
<feature type="compositionally biased region" description="Polar residues" evidence="5">
    <location>
        <begin position="479"/>
        <end position="496"/>
    </location>
</feature>
<feature type="compositionally biased region" description="Polar residues" evidence="5">
    <location>
        <begin position="1015"/>
        <end position="1043"/>
    </location>
</feature>
<evidence type="ECO:0000313" key="8">
    <source>
        <dbReference type="RefSeq" id="NP_001410998.1"/>
    </source>
</evidence>
<evidence type="ECO:0000259" key="6">
    <source>
        <dbReference type="PROSITE" id="PS51842"/>
    </source>
</evidence>
<proteinExistence type="evidence at protein level"/>
<feature type="compositionally biased region" description="Basic and acidic residues" evidence="5">
    <location>
        <begin position="911"/>
        <end position="935"/>
    </location>
</feature>
<dbReference type="GO" id="GO:0043066">
    <property type="term" value="P:negative regulation of apoptotic process"/>
    <property type="evidence" value="ECO:0000315"/>
    <property type="project" value="ZFIN"/>
</dbReference>
<gene>
    <name evidence="8 9" type="primary">nes</name>
</gene>
<feature type="compositionally biased region" description="Acidic residues" evidence="5">
    <location>
        <begin position="730"/>
        <end position="739"/>
    </location>
</feature>
<evidence type="ECO:0000256" key="1">
    <source>
        <dbReference type="ARBA" id="ARBA00022754"/>
    </source>
</evidence>
<evidence type="ECO:0000256" key="5">
    <source>
        <dbReference type="SAM" id="MobiDB-lite"/>
    </source>
</evidence>
<reference evidence="8" key="11">
    <citation type="submission" date="2024-12" db="UniProtKB">
        <authorList>
            <consortium name="RefSeq"/>
        </authorList>
    </citation>
    <scope>IDENTIFICATION</scope>
    <source>
        <strain evidence="8">Tuebingen</strain>
    </source>
</reference>
<feature type="compositionally biased region" description="Polar residues" evidence="5">
    <location>
        <begin position="901"/>
        <end position="910"/>
    </location>
</feature>
<reference evidence="8" key="9">
    <citation type="journal article" date="2023" name="IScience">
        <title>Dopey2 and Pcdh7 orchestrate the development of embryonic neural stem cells/ progenitors in zebrafish.</title>
        <authorList>
            <person name="Xiao Y."/>
            <person name="Hu M."/>
            <person name="Lin Q."/>
            <person name="Zhang T."/>
            <person name="Li S."/>
            <person name="Shu L."/>
            <person name="Song X."/>
            <person name="Xu X."/>
            <person name="Meng W."/>
            <person name="Li X."/>
            <person name="Xu H."/>
            <person name="Mo X."/>
        </authorList>
    </citation>
    <scope>NUCLEOTIDE SEQUENCE</scope>
    <source>
        <strain evidence="8">Tuebingen</strain>
    </source>
</reference>
<reference evidence="8" key="8">
    <citation type="journal article" date="2022" name="Int. J. Mol. Sci.">
        <title>Wnt/beta-Catenin Signaling Pathway Is Strongly Implicated in Cadmium-Induced Developmental Neurotoxicity and Neuroinflammation: Clues from Zebrafish Neurobehavior and In Vivo Neuroimaging.</title>
        <authorList>
            <person name="Xu Y."/>
            <person name="Liu J."/>
            <person name="Tian Y."/>
            <person name="Wang Z."/>
            <person name="Song Z."/>
            <person name="Li K."/>
            <person name="Zhang S."/>
            <person name="Zhao H."/>
        </authorList>
    </citation>
    <scope>NUCLEOTIDE SEQUENCE</scope>
    <source>
        <strain evidence="8">Tuebingen</strain>
    </source>
</reference>
<keyword evidence="10" id="KW-1267">Proteomics identification</keyword>
<reference evidence="8" key="4">
    <citation type="journal article" date="2010" name="Cancer Sci.">
        <title>Cre/loxP-regulated transgenic zebrafish model for neural progenitor-specific oncogenic Kras expression.</title>
        <authorList>
            <person name="Seok S.H."/>
            <person name="Na Y.R."/>
            <person name="Han J.H."/>
            <person name="Kim T.H."/>
            <person name="Jung H."/>
            <person name="Lee B.H."/>
            <person name="Emelyanov A."/>
            <person name="Parinov S."/>
            <person name="Park J.H."/>
        </authorList>
    </citation>
    <scope>NUCLEOTIDE SEQUENCE</scope>
    <source>
        <strain evidence="8">Tuebingen</strain>
    </source>
</reference>
<dbReference type="GO" id="GO:0021545">
    <property type="term" value="P:cranial nerve development"/>
    <property type="evidence" value="ECO:0000315"/>
    <property type="project" value="ZFIN"/>
</dbReference>
<feature type="compositionally biased region" description="Low complexity" evidence="5">
    <location>
        <begin position="943"/>
        <end position="956"/>
    </location>
</feature>
<evidence type="ECO:0000313" key="7">
    <source>
        <dbReference type="Proteomes" id="UP000000437"/>
    </source>
</evidence>
<dbReference type="GO" id="GO:0031076">
    <property type="term" value="P:embryonic camera-type eye development"/>
    <property type="evidence" value="ECO:0000315"/>
    <property type="project" value="ZFIN"/>
</dbReference>
<dbReference type="InterPro" id="IPR018039">
    <property type="entry name" value="IF_conserved"/>
</dbReference>
<dbReference type="AlphaFoldDB" id="A0AB13A9L8"/>
<sequence>MELLGVRQPFGPQFQEEKYQMLELNHRLESYLGRVKLLEEENKLLREEIHTLKSSRDPAGQRKAQEEALSQARRMMEEAWRKKDCVELEVENLMEDMEKVSFQRKKVKTAQAEAQRKLTESRKELEEERRAQIWLREKVGQLEKDLMLQMQVHQENMETMQASLKQTKQVLMAPQRVQATSIPDLGQEYGYKAAQAWQEAANNYQKQVGRLEESLNQTKANMTKIYQEKRESQRQVQHLAKELESTRIKRQMLEKHAMQQREEQKEELQHLQAQVNTLELEKDCLGQQIDSLMLDRQHLLQVKMSLGLEVATYRALLDSEGLRIDRPTPNKTSSTVFLDALSKPTGIQSTSQTTAASCLLSSSVSTSHRSIASSRSLLTSAAPSWTLTRGTPQRPPSSTSMTEKTEDHISEETKRSAEESVDQLQQEKVQQDWTLESTLPKTSAEPKPELQPEEIKVEDEANEPQQAHMVESKTDESELTSVPAEQQGSMSQTPETKSWAGHFNDPAEVSEDGKDEDTEVSVEMARISHAPKVAWEEIKSAVEDEKDDASEMDVRSEIISESHTFAYGDAENDSNTLTSSHISQNTNALASSFLEQGTLDSASYFGYEATNENLMKEEELDNVSNISEEVTEQLNSETEAAIDSINEWDRQEESEPENETKVMTSYFEVEEGEMSINTDTKDKTEDDIEREELEVTEREILVQSAGGMLGVDLPNDTDHQDEHNLPQIELNEDQSEAEEENQKEKQCDEDDSPNISASLKTDPGEGDSYSQEHTLADTRPLIRYKSDEETSHHIGETSDSEDEKERIDQGHLNEKRFNTMEDLTEEPDMEVTGKMRLEDLVSNEEAAADDVASVMFQKVSGDHESLDVVVQESERKGNLEKEDSGDADNMRDNKEEDVSVFEQNENQQLTEHQHVHTEQVEDKPVHSHETQEHVNTEFSSTFSERSQQEQLEESSLTMFEDEAATKEAEDSDVSMHTNIDLIDSRSLESEINGQPDIMTSDMANSECNSSEDESPNASQCFQNTSLLAAATPNEQPLTFTNEVSKADYVSDNNDVPEEVLSEEKSTDEPKASQIDDLENFNIWGESTSISDAAQTTHASMDEHSSISPVNENLESSNKIPSVAENIFGHFEEHLERSVESFPEKEVTVMDFENNDLGEEFQSKQMKSEIHSFFSTSLKQDFWSEGKMEMAATYDPAKTEDLNQAMVFGEEWREIGVQSANGDTKEEMEILKIRDDKQKDGQPAQSKIVQSDDSADEGDSWSSGDE</sequence>
<dbReference type="PROSITE" id="PS00226">
    <property type="entry name" value="IF_ROD_1"/>
    <property type="match status" value="1"/>
</dbReference>
<dbReference type="AGR" id="ZFIN:ZDB-GENE-071119-2"/>
<feature type="coiled-coil region" evidence="4">
    <location>
        <begin position="21"/>
        <end position="55"/>
    </location>
</feature>
<feature type="compositionally biased region" description="Basic and acidic residues" evidence="5">
    <location>
        <begin position="1061"/>
        <end position="1070"/>
    </location>
</feature>
<evidence type="ECO:0000256" key="4">
    <source>
        <dbReference type="SAM" id="Coils"/>
    </source>
</evidence>
<keyword evidence="2 4" id="KW-0175">Coiled coil</keyword>
<reference evidence="8" key="5">
    <citation type="journal article" date="2010" name="Neurotoxicol. Teratol.">
        <title>Gene expression changes in developing zebrafish as potential markers for rapid developmental neurotoxicity screening.</title>
        <authorList>
            <person name="Fan C.Y."/>
            <person name="Cowden J."/>
            <person name="Simmons S.O."/>
            <person name="Padilla S."/>
            <person name="Ramabhadran R."/>
        </authorList>
    </citation>
    <scope>NUCLEOTIDE SEQUENCE</scope>
    <source>
        <strain evidence="8">Tuebingen</strain>
    </source>
</reference>
<evidence type="ECO:0000313" key="9">
    <source>
        <dbReference type="ZFIN" id="ZDB-GENE-071119-2"/>
    </source>
</evidence>
<evidence type="ECO:0000256" key="3">
    <source>
        <dbReference type="RuleBase" id="RU000685"/>
    </source>
</evidence>
<dbReference type="Gene3D" id="1.20.5.1160">
    <property type="entry name" value="Vasodilator-stimulated phosphoprotein"/>
    <property type="match status" value="1"/>
</dbReference>
<feature type="region of interest" description="Disordered" evidence="5">
    <location>
        <begin position="383"/>
        <end position="521"/>
    </location>
</feature>
<dbReference type="ZFIN" id="ZDB-GENE-071119-2">
    <property type="gene designation" value="nes"/>
</dbReference>
<feature type="region of interest" description="Disordered" evidence="5">
    <location>
        <begin position="667"/>
        <end position="830"/>
    </location>
</feature>
<dbReference type="GO" id="GO:0019215">
    <property type="term" value="F:intermediate filament binding"/>
    <property type="evidence" value="ECO:0007669"/>
    <property type="project" value="InterPro"/>
</dbReference>
<dbReference type="InterPro" id="IPR039008">
    <property type="entry name" value="IF_rod_dom"/>
</dbReference>
<feature type="compositionally biased region" description="Polar residues" evidence="5">
    <location>
        <begin position="422"/>
        <end position="441"/>
    </location>
</feature>
<feature type="compositionally biased region" description="Acidic residues" evidence="5">
    <location>
        <begin position="1252"/>
        <end position="1265"/>
    </location>
</feature>
<feature type="compositionally biased region" description="Basic and acidic residues" evidence="5">
    <location>
        <begin position="444"/>
        <end position="459"/>
    </location>
</feature>
<dbReference type="FunFam" id="1.20.5.170:FF:000081">
    <property type="entry name" value="Nestin"/>
    <property type="match status" value="1"/>
</dbReference>
<feature type="coiled-coil region" evidence="4">
    <location>
        <begin position="194"/>
        <end position="288"/>
    </location>
</feature>
<feature type="domain" description="IF rod" evidence="6">
    <location>
        <begin position="17"/>
        <end position="324"/>
    </location>
</feature>
<reference evidence="8" key="10">
    <citation type="journal article" date="2024" name="Front. Cell. Neurosci.">
        <title>Angiopoietin 1 and integrin beta 1b are vital for zebrafish brain development.</title>
        <authorList>
            <person name="Chen Y.C."/>
            <person name="Martins T.A."/>
            <person name="Marchica V."/>
            <person name="Panula P."/>
        </authorList>
    </citation>
    <scope>NUCLEOTIDE SEQUENCE</scope>
    <source>
        <strain evidence="8">Tuebingen</strain>
    </source>
</reference>
<feature type="compositionally biased region" description="Basic and acidic residues" evidence="5">
    <location>
        <begin position="784"/>
        <end position="796"/>
    </location>
</feature>
<reference evidence="8" key="3">
    <citation type="journal article" date="2009" name="J. Neurosci.">
        <title>Stem cells in the adult zebrafish cerebellum: initiation and maintenance of a novel stem cell niche.</title>
        <authorList>
            <person name="Kaslin J."/>
            <person name="Ganz J."/>
            <person name="Geffarth M."/>
            <person name="Grandel H."/>
            <person name="Hans S."/>
            <person name="Brand M."/>
        </authorList>
    </citation>
    <scope>NUCLEOTIDE SEQUENCE</scope>
    <source>
        <strain evidence="8">Tuebingen</strain>
    </source>
</reference>
<reference evidence="8" key="6">
    <citation type="journal article" date="2022" name="Front. Genet.">
        <title>Hypoxia Induced Sex-Difference in Zebrafish Brain Proteome Profile Reveals the Crucial Role of H3K9me3 in Recovery From Acute Hypoxia.</title>
        <authorList>
            <person name="Das T."/>
            <person name="Kamle A."/>
            <person name="Kumar A."/>
            <person name="Chakravarty S."/>
        </authorList>
    </citation>
    <scope>NUCLEOTIDE SEQUENCE</scope>
    <source>
        <strain evidence="8">Tuebingen</strain>
    </source>
</reference>
<dbReference type="SMR" id="A0AB13A9L8"/>
<dbReference type="SMART" id="SM01391">
    <property type="entry name" value="Filament"/>
    <property type="match status" value="1"/>
</dbReference>
<feature type="compositionally biased region" description="Acidic residues" evidence="5">
    <location>
        <begin position="508"/>
        <end position="520"/>
    </location>
</feature>
<keyword evidence="7" id="KW-1185">Reference proteome</keyword>
<dbReference type="PANTHER" id="PTHR47051">
    <property type="entry name" value="NESTIN"/>
    <property type="match status" value="1"/>
</dbReference>
<dbReference type="CTD" id="10763"/>
<accession>A0AB13A9L8</accession>
<dbReference type="Gene3D" id="1.20.5.170">
    <property type="match status" value="1"/>
</dbReference>
<dbReference type="KEGG" id="dre:100150939"/>
<protein>
    <submittedName>
        <fullName evidence="8">Nestin</fullName>
    </submittedName>
</protein>
<dbReference type="PROSITE" id="PS51842">
    <property type="entry name" value="IF_ROD_2"/>
    <property type="match status" value="1"/>
</dbReference>
<keyword evidence="1 3" id="KW-0403">Intermediate filament</keyword>
<feature type="region of interest" description="Disordered" evidence="5">
    <location>
        <begin position="863"/>
        <end position="1073"/>
    </location>
</feature>
<feature type="region of interest" description="Disordered" evidence="5">
    <location>
        <begin position="1232"/>
        <end position="1265"/>
    </location>
</feature>
<feature type="compositionally biased region" description="Polar residues" evidence="5">
    <location>
        <begin position="1105"/>
        <end position="1116"/>
    </location>
</feature>
<dbReference type="Pfam" id="PF00038">
    <property type="entry name" value="Filament"/>
    <property type="match status" value="1"/>
</dbReference>